<dbReference type="Pfam" id="PF09811">
    <property type="entry name" value="Yae1_N"/>
    <property type="match status" value="1"/>
</dbReference>
<proteinExistence type="predicted"/>
<organism evidence="2 3">
    <name type="scientific">Drosophila suzukii</name>
    <name type="common">Spotted-wing drosophila fruit fly</name>
    <dbReference type="NCBI Taxonomy" id="28584"/>
    <lineage>
        <taxon>Eukaryota</taxon>
        <taxon>Metazoa</taxon>
        <taxon>Ecdysozoa</taxon>
        <taxon>Arthropoda</taxon>
        <taxon>Hexapoda</taxon>
        <taxon>Insecta</taxon>
        <taxon>Pterygota</taxon>
        <taxon>Neoptera</taxon>
        <taxon>Endopterygota</taxon>
        <taxon>Diptera</taxon>
        <taxon>Brachycera</taxon>
        <taxon>Muscomorpha</taxon>
        <taxon>Ephydroidea</taxon>
        <taxon>Drosophilidae</taxon>
        <taxon>Drosophila</taxon>
        <taxon>Sophophora</taxon>
    </lineage>
</organism>
<dbReference type="InterPro" id="IPR019191">
    <property type="entry name" value="Essential_protein_Yae1_N"/>
</dbReference>
<name>A0AB39ZNW1_DROSZ</name>
<dbReference type="GeneID" id="108017502"/>
<dbReference type="Proteomes" id="UP001652628">
    <property type="component" value="Chromosome 3"/>
</dbReference>
<feature type="domain" description="Essential protein Yae1 N-terminal" evidence="1">
    <location>
        <begin position="33"/>
        <end position="69"/>
    </location>
</feature>
<evidence type="ECO:0000313" key="2">
    <source>
        <dbReference type="Proteomes" id="UP001652628"/>
    </source>
</evidence>
<sequence length="155" mass="17340">MSAFGDSDEETDFKEISSTNYQRVQEKVAKISYADGIADGREKVFQDSFDEGFENGFKTGFELAKLSAFYETMKNAEAENMEFRTEQEAYEKLKLADATDKAHFKYLEHQGKPLNVISNEQRTYVDDLLGTLAQQLPATTNLFTSSSGGSSVNVV</sequence>
<keyword evidence="2" id="KW-1185">Reference proteome</keyword>
<reference evidence="3" key="1">
    <citation type="submission" date="2025-08" db="UniProtKB">
        <authorList>
            <consortium name="RefSeq"/>
        </authorList>
    </citation>
    <scope>IDENTIFICATION</scope>
</reference>
<protein>
    <recommendedName>
        <fullName evidence="1">Essential protein Yae1 N-terminal domain-containing protein</fullName>
    </recommendedName>
</protein>
<dbReference type="AlphaFoldDB" id="A0AB39ZNW1"/>
<accession>A0AB39ZNW1</accession>
<evidence type="ECO:0000259" key="1">
    <source>
        <dbReference type="Pfam" id="PF09811"/>
    </source>
</evidence>
<evidence type="ECO:0000313" key="3">
    <source>
        <dbReference type="RefSeq" id="XP_016940047.3"/>
    </source>
</evidence>
<dbReference type="RefSeq" id="XP_016940047.3">
    <property type="nucleotide sequence ID" value="XM_017084558.4"/>
</dbReference>
<gene>
    <name evidence="3" type="primary">LOC108017502</name>
</gene>